<keyword evidence="4" id="KW-0677">Repeat</keyword>
<keyword evidence="5" id="KW-1133">Transmembrane helix</keyword>
<evidence type="ECO:0000256" key="4">
    <source>
        <dbReference type="ARBA" id="ARBA00022737"/>
    </source>
</evidence>
<evidence type="ECO:0000256" key="1">
    <source>
        <dbReference type="ARBA" id="ARBA00004141"/>
    </source>
</evidence>
<evidence type="ECO:0000313" key="8">
    <source>
        <dbReference type="EMBL" id="GFH16738.1"/>
    </source>
</evidence>
<proteinExistence type="inferred from homology"/>
<dbReference type="SMART" id="SM00679">
    <property type="entry name" value="CTNS"/>
    <property type="match status" value="1"/>
</dbReference>
<name>A0A699ZCK2_HAELA</name>
<keyword evidence="6" id="KW-0472">Membrane</keyword>
<comment type="similarity">
    <text evidence="7">Belongs to the MPDU1 (TC 2.A.43.3) family.</text>
</comment>
<evidence type="ECO:0000313" key="9">
    <source>
        <dbReference type="Proteomes" id="UP000485058"/>
    </source>
</evidence>
<dbReference type="GO" id="GO:0016020">
    <property type="term" value="C:membrane"/>
    <property type="evidence" value="ECO:0007669"/>
    <property type="project" value="UniProtKB-SubCell"/>
</dbReference>
<gene>
    <name evidence="8" type="ORF">HaLaN_13221</name>
</gene>
<comment type="subcellular location">
    <subcellularLocation>
        <location evidence="1">Membrane</location>
        <topology evidence="1">Multi-pass membrane protein</topology>
    </subcellularLocation>
</comment>
<evidence type="ECO:0000256" key="6">
    <source>
        <dbReference type="ARBA" id="ARBA00023136"/>
    </source>
</evidence>
<feature type="non-terminal residue" evidence="8">
    <location>
        <position position="1"/>
    </location>
</feature>
<keyword evidence="2" id="KW-0813">Transport</keyword>
<evidence type="ECO:0000256" key="7">
    <source>
        <dbReference type="ARBA" id="ARBA00038475"/>
    </source>
</evidence>
<dbReference type="Pfam" id="PF04193">
    <property type="entry name" value="PQ-loop"/>
    <property type="match status" value="1"/>
</dbReference>
<evidence type="ECO:0000256" key="5">
    <source>
        <dbReference type="ARBA" id="ARBA00022989"/>
    </source>
</evidence>
<dbReference type="EMBL" id="BLLF01001044">
    <property type="protein sequence ID" value="GFH16738.1"/>
    <property type="molecule type" value="Genomic_DNA"/>
</dbReference>
<dbReference type="InterPro" id="IPR006603">
    <property type="entry name" value="PQ-loop_rpt"/>
</dbReference>
<dbReference type="PANTHER" id="PTHR12226">
    <property type="entry name" value="MANNOSE-P-DOLICHOL UTILIZATION DEFECT 1 LEC35 -RELATED"/>
    <property type="match status" value="1"/>
</dbReference>
<dbReference type="AlphaFoldDB" id="A0A699ZCK2"/>
<evidence type="ECO:0000256" key="3">
    <source>
        <dbReference type="ARBA" id="ARBA00022692"/>
    </source>
</evidence>
<reference evidence="8 9" key="1">
    <citation type="submission" date="2020-02" db="EMBL/GenBank/DDBJ databases">
        <title>Draft genome sequence of Haematococcus lacustris strain NIES-144.</title>
        <authorList>
            <person name="Morimoto D."/>
            <person name="Nakagawa S."/>
            <person name="Yoshida T."/>
            <person name="Sawayama S."/>
        </authorList>
    </citation>
    <scope>NUCLEOTIDE SEQUENCE [LARGE SCALE GENOMIC DNA]</scope>
    <source>
        <strain evidence="8 9">NIES-144</strain>
    </source>
</reference>
<accession>A0A699ZCK2</accession>
<keyword evidence="9" id="KW-1185">Reference proteome</keyword>
<dbReference type="PANTHER" id="PTHR12226:SF2">
    <property type="entry name" value="MANNOSE-P-DOLICHOL UTILIZATION DEFECT 1 PROTEIN"/>
    <property type="match status" value="1"/>
</dbReference>
<dbReference type="Proteomes" id="UP000485058">
    <property type="component" value="Unassembled WGS sequence"/>
</dbReference>
<dbReference type="Gene3D" id="1.20.1280.290">
    <property type="match status" value="1"/>
</dbReference>
<dbReference type="InterPro" id="IPR016817">
    <property type="entry name" value="MannP-dilichol_defect-1"/>
</dbReference>
<comment type="caution">
    <text evidence="8">The sequence shown here is derived from an EMBL/GenBank/DDBJ whole genome shotgun (WGS) entry which is preliminary data.</text>
</comment>
<protein>
    <submittedName>
        <fullName evidence="8">Uncharacterized protein</fullName>
    </submittedName>
</protein>
<evidence type="ECO:0000256" key="2">
    <source>
        <dbReference type="ARBA" id="ARBA00022448"/>
    </source>
</evidence>
<organism evidence="8 9">
    <name type="scientific">Haematococcus lacustris</name>
    <name type="common">Green alga</name>
    <name type="synonym">Haematococcus pluvialis</name>
    <dbReference type="NCBI Taxonomy" id="44745"/>
    <lineage>
        <taxon>Eukaryota</taxon>
        <taxon>Viridiplantae</taxon>
        <taxon>Chlorophyta</taxon>
        <taxon>core chlorophytes</taxon>
        <taxon>Chlorophyceae</taxon>
        <taxon>CS clade</taxon>
        <taxon>Chlamydomonadales</taxon>
        <taxon>Haematococcaceae</taxon>
        <taxon>Haematococcus</taxon>
    </lineage>
</organism>
<keyword evidence="3" id="KW-0812">Transmembrane</keyword>
<sequence>MAVGGRLPQIALNIKRGNAGVMSLTTSALNVVGNVVRIFTTLVLTQDMLLLAGCVTGGILNAVWCTRVEERQQHQAAVA</sequence>